<dbReference type="PANTHER" id="PTHR33164:SF43">
    <property type="entry name" value="HTH-TYPE TRANSCRIPTIONAL REPRESSOR YETL"/>
    <property type="match status" value="1"/>
</dbReference>
<dbReference type="InterPro" id="IPR036388">
    <property type="entry name" value="WH-like_DNA-bd_sf"/>
</dbReference>
<accession>A0A5C4NKN3</accession>
<dbReference type="InterPro" id="IPR036390">
    <property type="entry name" value="WH_DNA-bd_sf"/>
</dbReference>
<feature type="domain" description="HTH marR-type" evidence="1">
    <location>
        <begin position="14"/>
        <end position="147"/>
    </location>
</feature>
<evidence type="ECO:0000313" key="3">
    <source>
        <dbReference type="Proteomes" id="UP000305709"/>
    </source>
</evidence>
<dbReference type="AlphaFoldDB" id="A0A5C4NKN3"/>
<dbReference type="Pfam" id="PF12802">
    <property type="entry name" value="MarR_2"/>
    <property type="match status" value="1"/>
</dbReference>
<evidence type="ECO:0000259" key="1">
    <source>
        <dbReference type="PROSITE" id="PS50995"/>
    </source>
</evidence>
<dbReference type="EMBL" id="VDFV01000003">
    <property type="protein sequence ID" value="TNC73686.1"/>
    <property type="molecule type" value="Genomic_DNA"/>
</dbReference>
<dbReference type="SMART" id="SM00347">
    <property type="entry name" value="HTH_MARR"/>
    <property type="match status" value="1"/>
</dbReference>
<dbReference type="InterPro" id="IPR039422">
    <property type="entry name" value="MarR/SlyA-like"/>
</dbReference>
<dbReference type="InterPro" id="IPR000835">
    <property type="entry name" value="HTH_MarR-typ"/>
</dbReference>
<dbReference type="PANTHER" id="PTHR33164">
    <property type="entry name" value="TRANSCRIPTIONAL REGULATOR, MARR FAMILY"/>
    <property type="match status" value="1"/>
</dbReference>
<dbReference type="OrthoDB" id="8906692at2"/>
<keyword evidence="3" id="KW-1185">Reference proteome</keyword>
<dbReference type="GO" id="GO:0006950">
    <property type="term" value="P:response to stress"/>
    <property type="evidence" value="ECO:0007669"/>
    <property type="project" value="TreeGrafter"/>
</dbReference>
<dbReference type="RefSeq" id="WP_139080369.1">
    <property type="nucleotide sequence ID" value="NZ_VDFV01000003.1"/>
</dbReference>
<gene>
    <name evidence="2" type="ORF">FHG71_04160</name>
</gene>
<dbReference type="GO" id="GO:0003700">
    <property type="term" value="F:DNA-binding transcription factor activity"/>
    <property type="evidence" value="ECO:0007669"/>
    <property type="project" value="InterPro"/>
</dbReference>
<dbReference type="SUPFAM" id="SSF46785">
    <property type="entry name" value="Winged helix' DNA-binding domain"/>
    <property type="match status" value="1"/>
</dbReference>
<organism evidence="2 3">
    <name type="scientific">Rubellimicrobium roseum</name>
    <dbReference type="NCBI Taxonomy" id="687525"/>
    <lineage>
        <taxon>Bacteria</taxon>
        <taxon>Pseudomonadati</taxon>
        <taxon>Pseudomonadota</taxon>
        <taxon>Alphaproteobacteria</taxon>
        <taxon>Rhodobacterales</taxon>
        <taxon>Roseobacteraceae</taxon>
        <taxon>Rubellimicrobium</taxon>
    </lineage>
</organism>
<proteinExistence type="predicted"/>
<comment type="caution">
    <text evidence="2">The sequence shown here is derived from an EMBL/GenBank/DDBJ whole genome shotgun (WGS) entry which is preliminary data.</text>
</comment>
<dbReference type="Proteomes" id="UP000305709">
    <property type="component" value="Unassembled WGS sequence"/>
</dbReference>
<name>A0A5C4NKN3_9RHOB</name>
<evidence type="ECO:0000313" key="2">
    <source>
        <dbReference type="EMBL" id="TNC73686.1"/>
    </source>
</evidence>
<sequence length="165" mass="18720">MQDESGQPRSFDLETFLPYLLNQAAEATSRDFQAIYRAEHDLTRTQWRIIANLGKFGAMTAATICRISHMEKTKVSRAVAALEARGLLARRTDDVDRRSENLTLTDRGHETFATLGQRAIRFDQDLRRILGPRNAEKLEAMLQDLIRRCQADRYDERPPGTGGGV</sequence>
<protein>
    <submittedName>
        <fullName evidence="2">Winged helix-turn-helix transcriptional regulator</fullName>
    </submittedName>
</protein>
<dbReference type="PROSITE" id="PS50995">
    <property type="entry name" value="HTH_MARR_2"/>
    <property type="match status" value="1"/>
</dbReference>
<reference evidence="2 3" key="1">
    <citation type="submission" date="2019-06" db="EMBL/GenBank/DDBJ databases">
        <authorList>
            <person name="Jiang L."/>
        </authorList>
    </citation>
    <scope>NUCLEOTIDE SEQUENCE [LARGE SCALE GENOMIC DNA]</scope>
    <source>
        <strain evidence="2 3">YIM 48858</strain>
    </source>
</reference>
<dbReference type="Gene3D" id="1.10.10.10">
    <property type="entry name" value="Winged helix-like DNA-binding domain superfamily/Winged helix DNA-binding domain"/>
    <property type="match status" value="1"/>
</dbReference>